<evidence type="ECO:0000256" key="3">
    <source>
        <dbReference type="ARBA" id="ARBA00022692"/>
    </source>
</evidence>
<evidence type="ECO:0000256" key="4">
    <source>
        <dbReference type="ARBA" id="ARBA00022989"/>
    </source>
</evidence>
<evidence type="ECO:0000256" key="2">
    <source>
        <dbReference type="ARBA" id="ARBA00007600"/>
    </source>
</evidence>
<dbReference type="InterPro" id="IPR040041">
    <property type="entry name" value="TMEM201"/>
</dbReference>
<dbReference type="PANTHER" id="PTHR28646">
    <property type="entry name" value="TRANSMEMBRANE PROTEIN 201"/>
    <property type="match status" value="1"/>
</dbReference>
<dbReference type="GO" id="GO:0030473">
    <property type="term" value="P:nuclear migration along microtubule"/>
    <property type="evidence" value="ECO:0007669"/>
    <property type="project" value="TreeGrafter"/>
</dbReference>
<feature type="region of interest" description="Disordered" evidence="7">
    <location>
        <begin position="896"/>
        <end position="928"/>
    </location>
</feature>
<reference evidence="10 12" key="1">
    <citation type="journal article" date="2014" name="BMC Genomics">
        <title>Genome sequence of Anopheles sinensis provides insight into genetics basis of mosquito competence for malaria parasites.</title>
        <authorList>
            <person name="Zhou D."/>
            <person name="Zhang D."/>
            <person name="Ding G."/>
            <person name="Shi L."/>
            <person name="Hou Q."/>
            <person name="Ye Y."/>
            <person name="Xu Y."/>
            <person name="Zhou H."/>
            <person name="Xiong C."/>
            <person name="Li S."/>
            <person name="Yu J."/>
            <person name="Hong S."/>
            <person name="Yu X."/>
            <person name="Zou P."/>
            <person name="Chen C."/>
            <person name="Chang X."/>
            <person name="Wang W."/>
            <person name="Lv Y."/>
            <person name="Sun Y."/>
            <person name="Ma L."/>
            <person name="Shen B."/>
            <person name="Zhu C."/>
        </authorList>
    </citation>
    <scope>NUCLEOTIDE SEQUENCE [LARGE SCALE GENOMIC DNA]</scope>
</reference>
<name>A0A084VHA8_ANOSI</name>
<keyword evidence="6" id="KW-0539">Nucleus</keyword>
<comment type="similarity">
    <text evidence="2">Belongs to the TMEM201 family.</text>
</comment>
<feature type="compositionally biased region" description="Basic residues" evidence="7">
    <location>
        <begin position="906"/>
        <end position="920"/>
    </location>
</feature>
<protein>
    <submittedName>
        <fullName evidence="10">AGAP002023-PA-like protein</fullName>
    </submittedName>
</protein>
<keyword evidence="3 8" id="KW-0812">Transmembrane</keyword>
<dbReference type="OMA" id="HKIYSQQ"/>
<comment type="subcellular location">
    <subcellularLocation>
        <location evidence="1">Nucleus inner membrane</location>
        <topology evidence="1">Multi-pass membrane protein</topology>
    </subcellularLocation>
</comment>
<dbReference type="InterPro" id="IPR018617">
    <property type="entry name" value="Ima1_N"/>
</dbReference>
<proteinExistence type="inferred from homology"/>
<dbReference type="GO" id="GO:0005637">
    <property type="term" value="C:nuclear inner membrane"/>
    <property type="evidence" value="ECO:0007669"/>
    <property type="project" value="UniProtKB-SubCell"/>
</dbReference>
<evidence type="ECO:0000256" key="7">
    <source>
        <dbReference type="SAM" id="MobiDB-lite"/>
    </source>
</evidence>
<dbReference type="Proteomes" id="UP000030765">
    <property type="component" value="Unassembled WGS sequence"/>
</dbReference>
<dbReference type="Pfam" id="PF09779">
    <property type="entry name" value="Ima1_N"/>
    <property type="match status" value="1"/>
</dbReference>
<accession>A0A084VHA8</accession>
<dbReference type="PANTHER" id="PTHR28646:SF1">
    <property type="entry name" value="TRANSMEMBRANE PROTEIN 201"/>
    <property type="match status" value="1"/>
</dbReference>
<feature type="domain" description="Ima1 N-terminal" evidence="9">
    <location>
        <begin position="42"/>
        <end position="176"/>
    </location>
</feature>
<dbReference type="GO" id="GO:0051015">
    <property type="term" value="F:actin filament binding"/>
    <property type="evidence" value="ECO:0007669"/>
    <property type="project" value="TreeGrafter"/>
</dbReference>
<dbReference type="AlphaFoldDB" id="A0A084VHA8"/>
<dbReference type="GO" id="GO:0005521">
    <property type="term" value="F:lamin binding"/>
    <property type="evidence" value="ECO:0007669"/>
    <property type="project" value="TreeGrafter"/>
</dbReference>
<evidence type="ECO:0000256" key="5">
    <source>
        <dbReference type="ARBA" id="ARBA00023136"/>
    </source>
</evidence>
<evidence type="ECO:0000256" key="1">
    <source>
        <dbReference type="ARBA" id="ARBA00004473"/>
    </source>
</evidence>
<keyword evidence="12" id="KW-1185">Reference proteome</keyword>
<dbReference type="EnsemblMetazoa" id="ASIC004647-RA">
    <property type="protein sequence ID" value="ASIC004647-PA"/>
    <property type="gene ID" value="ASIC004647"/>
</dbReference>
<dbReference type="OrthoDB" id="5966927at2759"/>
<organism evidence="10">
    <name type="scientific">Anopheles sinensis</name>
    <name type="common">Mosquito</name>
    <dbReference type="NCBI Taxonomy" id="74873"/>
    <lineage>
        <taxon>Eukaryota</taxon>
        <taxon>Metazoa</taxon>
        <taxon>Ecdysozoa</taxon>
        <taxon>Arthropoda</taxon>
        <taxon>Hexapoda</taxon>
        <taxon>Insecta</taxon>
        <taxon>Pterygota</taxon>
        <taxon>Neoptera</taxon>
        <taxon>Endopterygota</taxon>
        <taxon>Diptera</taxon>
        <taxon>Nematocera</taxon>
        <taxon>Culicoidea</taxon>
        <taxon>Culicidae</taxon>
        <taxon>Anophelinae</taxon>
        <taxon>Anopheles</taxon>
    </lineage>
</organism>
<dbReference type="STRING" id="74873.A0A084VHA8"/>
<feature type="region of interest" description="Disordered" evidence="7">
    <location>
        <begin position="756"/>
        <end position="784"/>
    </location>
</feature>
<keyword evidence="5 8" id="KW-0472">Membrane</keyword>
<dbReference type="EMBL" id="KE524842">
    <property type="protein sequence ID" value="KFB37352.1"/>
    <property type="molecule type" value="Genomic_DNA"/>
</dbReference>
<evidence type="ECO:0000256" key="8">
    <source>
        <dbReference type="SAM" id="Phobius"/>
    </source>
</evidence>
<dbReference type="VEuPathDB" id="VectorBase:ASIS010165"/>
<evidence type="ECO:0000256" key="6">
    <source>
        <dbReference type="ARBA" id="ARBA00023242"/>
    </source>
</evidence>
<keyword evidence="4 8" id="KW-1133">Transmembrane helix</keyword>
<feature type="compositionally biased region" description="Polar residues" evidence="7">
    <location>
        <begin position="773"/>
        <end position="784"/>
    </location>
</feature>
<evidence type="ECO:0000313" key="12">
    <source>
        <dbReference type="Proteomes" id="UP000030765"/>
    </source>
</evidence>
<evidence type="ECO:0000313" key="10">
    <source>
        <dbReference type="EMBL" id="KFB37352.1"/>
    </source>
</evidence>
<evidence type="ECO:0000313" key="11">
    <source>
        <dbReference type="EnsemblMetazoa" id="ASIC004647-PA"/>
    </source>
</evidence>
<reference evidence="11" key="2">
    <citation type="submission" date="2020-05" db="UniProtKB">
        <authorList>
            <consortium name="EnsemblMetazoa"/>
        </authorList>
    </citation>
    <scope>IDENTIFICATION</scope>
</reference>
<feature type="region of interest" description="Disordered" evidence="7">
    <location>
        <begin position="723"/>
        <end position="742"/>
    </location>
</feature>
<gene>
    <name evidence="10" type="ORF">ZHAS_00004647</name>
</gene>
<dbReference type="EMBL" id="ATLV01013150">
    <property type="status" value="NOT_ANNOTATED_CDS"/>
    <property type="molecule type" value="Genomic_DNA"/>
</dbReference>
<feature type="transmembrane region" description="Helical" evidence="8">
    <location>
        <begin position="6"/>
        <end position="32"/>
    </location>
</feature>
<sequence length="941" mass="104000">MSGNLLVALGTIVVPSVVICFVCVVSFVNFYLNIRRRFPAKVNCWFCSTDTRVPYDQSNSFVCPTCRQYNGFTADGDYNREIPEQYQQRLNNYCYHQPANITDDDKWGHSARSIASSNGTSRNGLCFGCNRNQELKIHQLASFVPDDEDNYDAEVEEYRKQLEQAYKLCGRCERIVKRTLNDVKRNILGSKLAQIGSKGLKVLDMQMKASTKQLTHLKRQRWAKVSVYAITGLLLMKLSQDVSETGWTLADLMLLCPPSLLATITRVVSYALAMKQLVWQQFEKLLSEPAVQSTTERVETIGHELLQRYAPQLMQCSAPLLESFSEHVPNERISSFLLNGAIMALGALLASLGNQRTAIKQILIFALCTVDCILKYLQYENSKLHPALLLTLTALCLAISCIGKRVIRTDVTNGGDMNSSFHKIYSQQCSESDYSDVDTTVNGDQTPATSFQQKYSPRLSTGNNILRPSNNVSLLEPKLFPANDTGANVSRKSLDTTLSGSPSSLSVSPTSSFFMNSFAANTPKISGSLFNVAEAGDQRPALDESRSVFSSAIAPPPGSLLKTPSFSVDDFQATSKLGWNNRKSGPPSTATARAKPFRYSMSTITQEADAFRETDDPLIEDDIDRLSISGRVSMNSSLLRPAVGGGSRVSLGNGNPFAQVNPSNGDLDYDEISSVSLRQRRLAKPRPAETLVSTRESLWSGFLATGAGSQQQLQLQHAHMSRTSSQSSGFESQVGTTRRNTPTEGEALSVYTVVPEETSKPPPSPVPSSASVFYSQRKGTPSINSPHTRSLFGEQNLFNHTLHQQTPGEKSSGLFFPKVNHHAMPGNGGPVTVGGSPMNRYIFPRNNRRHRPPIIIIIIRITNIIIRNSRTITHLPESEAVGRLYRCIRSPQLDPRSALPPAAGTYHHRKDRPIQRHRWRGPVSIPPQTNPLQAVERVFST</sequence>
<dbReference type="VEuPathDB" id="VectorBase:ASIC004647"/>
<evidence type="ECO:0000259" key="9">
    <source>
        <dbReference type="Pfam" id="PF09779"/>
    </source>
</evidence>